<keyword evidence="1" id="KW-0812">Transmembrane</keyword>
<keyword evidence="3" id="KW-1185">Reference proteome</keyword>
<evidence type="ECO:0000256" key="1">
    <source>
        <dbReference type="SAM" id="Phobius"/>
    </source>
</evidence>
<feature type="transmembrane region" description="Helical" evidence="1">
    <location>
        <begin position="7"/>
        <end position="23"/>
    </location>
</feature>
<feature type="transmembrane region" description="Helical" evidence="1">
    <location>
        <begin position="29"/>
        <end position="45"/>
    </location>
</feature>
<accession>A0ABX5VWT2</accession>
<proteinExistence type="predicted"/>
<evidence type="ECO:0000313" key="3">
    <source>
        <dbReference type="Proteomes" id="UP000298805"/>
    </source>
</evidence>
<keyword evidence="1" id="KW-1133">Transmembrane helix</keyword>
<keyword evidence="1" id="KW-0472">Membrane</keyword>
<protein>
    <submittedName>
        <fullName evidence="2">Uncharacterized protein</fullName>
    </submittedName>
</protein>
<name>A0ABX5VWT2_9BACT</name>
<dbReference type="EMBL" id="CP027432">
    <property type="protein sequence ID" value="QDD68123.1"/>
    <property type="molecule type" value="Genomic_DNA"/>
</dbReference>
<evidence type="ECO:0000313" key="2">
    <source>
        <dbReference type="EMBL" id="QDD68123.1"/>
    </source>
</evidence>
<sequence>MCYFFKLFEIFFINIFFIYLFILYNLKMFIIDFLHCIFFYNFLSLRKHFYLFHKLFFHHRLTYLNI</sequence>
<organism evidence="2 3">
    <name type="scientific">Caminibacter pacificus</name>
    <dbReference type="NCBI Taxonomy" id="1424653"/>
    <lineage>
        <taxon>Bacteria</taxon>
        <taxon>Pseudomonadati</taxon>
        <taxon>Campylobacterota</taxon>
        <taxon>Epsilonproteobacteria</taxon>
        <taxon>Nautiliales</taxon>
        <taxon>Nautiliaceae</taxon>
        <taxon>Caminibacter</taxon>
    </lineage>
</organism>
<gene>
    <name evidence="2" type="ORF">C6V80_09630</name>
</gene>
<dbReference type="Proteomes" id="UP000298805">
    <property type="component" value="Chromosome"/>
</dbReference>
<reference evidence="2" key="1">
    <citation type="submission" date="2019-06" db="EMBL/GenBank/DDBJ databases">
        <title>A comparative analysis of the Nautiliaceae.</title>
        <authorList>
            <person name="Grosche A."/>
            <person name="Smedile F."/>
            <person name="Vetriani C."/>
        </authorList>
    </citation>
    <scope>NUCLEOTIDE SEQUENCE</scope>
    <source>
        <strain evidence="2">TB6</strain>
    </source>
</reference>